<keyword evidence="2" id="KW-1185">Reference proteome</keyword>
<dbReference type="Proteomes" id="UP001627154">
    <property type="component" value="Unassembled WGS sequence"/>
</dbReference>
<proteinExistence type="predicted"/>
<sequence length="137" mass="15713">MDLNPAVGFSIFLIRQNEICRVFEFMFKRKNKYVVKHERGIIEASSGSFYCAHPIHTPADTECHSQDCKSAELSEFGSLKLESEFPISNCHQLLYISKDWSSYNTTLRLKSSCTSYTVSSVEYKKLTSLSRDARHLT</sequence>
<gene>
    <name evidence="1" type="ORF">TKK_006321</name>
</gene>
<protein>
    <submittedName>
        <fullName evidence="1">Uncharacterized protein</fullName>
    </submittedName>
</protein>
<evidence type="ECO:0000313" key="1">
    <source>
        <dbReference type="EMBL" id="KAL3400464.1"/>
    </source>
</evidence>
<accession>A0ABD2X5P3</accession>
<dbReference type="AlphaFoldDB" id="A0ABD2X5P3"/>
<dbReference type="EMBL" id="JBJJXI010000051">
    <property type="protein sequence ID" value="KAL3400464.1"/>
    <property type="molecule type" value="Genomic_DNA"/>
</dbReference>
<reference evidence="1 2" key="1">
    <citation type="journal article" date="2024" name="bioRxiv">
        <title>A reference genome for Trichogramma kaykai: A tiny desert-dwelling parasitoid wasp with competing sex-ratio distorters.</title>
        <authorList>
            <person name="Culotta J."/>
            <person name="Lindsey A.R."/>
        </authorList>
    </citation>
    <scope>NUCLEOTIDE SEQUENCE [LARGE SCALE GENOMIC DNA]</scope>
    <source>
        <strain evidence="1 2">KSX58</strain>
    </source>
</reference>
<name>A0ABD2X5P3_9HYME</name>
<evidence type="ECO:0000313" key="2">
    <source>
        <dbReference type="Proteomes" id="UP001627154"/>
    </source>
</evidence>
<comment type="caution">
    <text evidence="1">The sequence shown here is derived from an EMBL/GenBank/DDBJ whole genome shotgun (WGS) entry which is preliminary data.</text>
</comment>
<organism evidence="1 2">
    <name type="scientific">Trichogramma kaykai</name>
    <dbReference type="NCBI Taxonomy" id="54128"/>
    <lineage>
        <taxon>Eukaryota</taxon>
        <taxon>Metazoa</taxon>
        <taxon>Ecdysozoa</taxon>
        <taxon>Arthropoda</taxon>
        <taxon>Hexapoda</taxon>
        <taxon>Insecta</taxon>
        <taxon>Pterygota</taxon>
        <taxon>Neoptera</taxon>
        <taxon>Endopterygota</taxon>
        <taxon>Hymenoptera</taxon>
        <taxon>Apocrita</taxon>
        <taxon>Proctotrupomorpha</taxon>
        <taxon>Chalcidoidea</taxon>
        <taxon>Trichogrammatidae</taxon>
        <taxon>Trichogramma</taxon>
    </lineage>
</organism>